<dbReference type="InterPro" id="IPR036291">
    <property type="entry name" value="NAD(P)-bd_dom_sf"/>
</dbReference>
<dbReference type="Pfam" id="PF00106">
    <property type="entry name" value="adh_short"/>
    <property type="match status" value="1"/>
</dbReference>
<proteinExistence type="inferred from homology"/>
<sequence>MTDEHTHAGRRALVTGAGQGVGRAIAHELARRGAEVVVNDLVDDRAGAVVAEIAAAGGRAVPSVFDVTDWSAVRQAAEAAGPVDILVNNAGNAGRVTSLTRGDFAPFVETAPADWESYLRVNLYGVMHTVRAFLPAMIDKSWGRVVTIISDAGRVGEPTMAAYSAAKAGAAGFSRAVAREVGRHGVTVNSVSLGTVGPEEPSDEYLKDPGLAQSISRYVIRRIGRPGEVAALVSFLSGPEAGWVTGQTYPINGGYSFSF</sequence>
<dbReference type="Gene3D" id="3.40.50.720">
    <property type="entry name" value="NAD(P)-binding Rossmann-like Domain"/>
    <property type="match status" value="1"/>
</dbReference>
<dbReference type="RefSeq" id="WP_358137526.1">
    <property type="nucleotide sequence ID" value="NZ_JBFALK010000016.1"/>
</dbReference>
<reference evidence="3 4" key="1">
    <citation type="submission" date="2024-06" db="EMBL/GenBank/DDBJ databases">
        <title>The Natural Products Discovery Center: Release of the First 8490 Sequenced Strains for Exploring Actinobacteria Biosynthetic Diversity.</title>
        <authorList>
            <person name="Kalkreuter E."/>
            <person name="Kautsar S.A."/>
            <person name="Yang D."/>
            <person name="Bader C.D."/>
            <person name="Teijaro C.N."/>
            <person name="Fluegel L."/>
            <person name="Davis C.M."/>
            <person name="Simpson J.R."/>
            <person name="Lauterbach L."/>
            <person name="Steele A.D."/>
            <person name="Gui C."/>
            <person name="Meng S."/>
            <person name="Li G."/>
            <person name="Viehrig K."/>
            <person name="Ye F."/>
            <person name="Su P."/>
            <person name="Kiefer A.F."/>
            <person name="Nichols A."/>
            <person name="Cepeda A.J."/>
            <person name="Yan W."/>
            <person name="Fan B."/>
            <person name="Jiang Y."/>
            <person name="Adhikari A."/>
            <person name="Zheng C.-J."/>
            <person name="Schuster L."/>
            <person name="Cowan T.M."/>
            <person name="Smanski M.J."/>
            <person name="Chevrette M.G."/>
            <person name="De Carvalho L.P.S."/>
            <person name="Shen B."/>
        </authorList>
    </citation>
    <scope>NUCLEOTIDE SEQUENCE [LARGE SCALE GENOMIC DNA]</scope>
    <source>
        <strain evidence="3 4">NPDC050100</strain>
    </source>
</reference>
<gene>
    <name evidence="3" type="ORF">AB0I59_27805</name>
</gene>
<dbReference type="InterPro" id="IPR002347">
    <property type="entry name" value="SDR_fam"/>
</dbReference>
<dbReference type="EMBL" id="JBFALK010000016">
    <property type="protein sequence ID" value="MEV0972425.1"/>
    <property type="molecule type" value="Genomic_DNA"/>
</dbReference>
<dbReference type="SUPFAM" id="SSF51735">
    <property type="entry name" value="NAD(P)-binding Rossmann-fold domains"/>
    <property type="match status" value="1"/>
</dbReference>
<dbReference type="InterPro" id="IPR020904">
    <property type="entry name" value="Sc_DH/Rdtase_CS"/>
</dbReference>
<evidence type="ECO:0000256" key="1">
    <source>
        <dbReference type="ARBA" id="ARBA00006484"/>
    </source>
</evidence>
<dbReference type="PANTHER" id="PTHR42879:SF2">
    <property type="entry name" value="3-OXOACYL-[ACYL-CARRIER-PROTEIN] REDUCTASE FABG"/>
    <property type="match status" value="1"/>
</dbReference>
<name>A0ABV3GLD7_MICGL</name>
<evidence type="ECO:0000256" key="2">
    <source>
        <dbReference type="RuleBase" id="RU000363"/>
    </source>
</evidence>
<evidence type="ECO:0000313" key="4">
    <source>
        <dbReference type="Proteomes" id="UP001551675"/>
    </source>
</evidence>
<comment type="caution">
    <text evidence="3">The sequence shown here is derived from an EMBL/GenBank/DDBJ whole genome shotgun (WGS) entry which is preliminary data.</text>
</comment>
<keyword evidence="4" id="KW-1185">Reference proteome</keyword>
<dbReference type="PRINTS" id="PR00080">
    <property type="entry name" value="SDRFAMILY"/>
</dbReference>
<organism evidence="3 4">
    <name type="scientific">Microtetraspora glauca</name>
    <dbReference type="NCBI Taxonomy" id="1996"/>
    <lineage>
        <taxon>Bacteria</taxon>
        <taxon>Bacillati</taxon>
        <taxon>Actinomycetota</taxon>
        <taxon>Actinomycetes</taxon>
        <taxon>Streptosporangiales</taxon>
        <taxon>Streptosporangiaceae</taxon>
        <taxon>Microtetraspora</taxon>
    </lineage>
</organism>
<evidence type="ECO:0000313" key="3">
    <source>
        <dbReference type="EMBL" id="MEV0972425.1"/>
    </source>
</evidence>
<dbReference type="PANTHER" id="PTHR42879">
    <property type="entry name" value="3-OXOACYL-(ACYL-CARRIER-PROTEIN) REDUCTASE"/>
    <property type="match status" value="1"/>
</dbReference>
<protein>
    <submittedName>
        <fullName evidence="3">SDR family NAD(P)-dependent oxidoreductase</fullName>
    </submittedName>
</protein>
<accession>A0ABV3GLD7</accession>
<dbReference type="Proteomes" id="UP001551675">
    <property type="component" value="Unassembled WGS sequence"/>
</dbReference>
<dbReference type="PRINTS" id="PR00081">
    <property type="entry name" value="GDHRDH"/>
</dbReference>
<dbReference type="InterPro" id="IPR050259">
    <property type="entry name" value="SDR"/>
</dbReference>
<dbReference type="PROSITE" id="PS00061">
    <property type="entry name" value="ADH_SHORT"/>
    <property type="match status" value="1"/>
</dbReference>
<comment type="similarity">
    <text evidence="1 2">Belongs to the short-chain dehydrogenases/reductases (SDR) family.</text>
</comment>